<protein>
    <submittedName>
        <fullName evidence="2">GNAT family N-acetyltransferase</fullName>
        <ecNumber evidence="2">2.3.1.-</ecNumber>
    </submittedName>
</protein>
<dbReference type="Proteomes" id="UP001138997">
    <property type="component" value="Unassembled WGS sequence"/>
</dbReference>
<organism evidence="2 3">
    <name type="scientific">Kineosporia babensis</name>
    <dbReference type="NCBI Taxonomy" id="499548"/>
    <lineage>
        <taxon>Bacteria</taxon>
        <taxon>Bacillati</taxon>
        <taxon>Actinomycetota</taxon>
        <taxon>Actinomycetes</taxon>
        <taxon>Kineosporiales</taxon>
        <taxon>Kineosporiaceae</taxon>
        <taxon>Kineosporia</taxon>
    </lineage>
</organism>
<keyword evidence="3" id="KW-1185">Reference proteome</keyword>
<dbReference type="AlphaFoldDB" id="A0A9X1SXH4"/>
<name>A0A9X1SXH4_9ACTN</name>
<dbReference type="PROSITE" id="PS51186">
    <property type="entry name" value="GNAT"/>
    <property type="match status" value="1"/>
</dbReference>
<dbReference type="SUPFAM" id="SSF55729">
    <property type="entry name" value="Acyl-CoA N-acyltransferases (Nat)"/>
    <property type="match status" value="1"/>
</dbReference>
<evidence type="ECO:0000259" key="1">
    <source>
        <dbReference type="PROSITE" id="PS51186"/>
    </source>
</evidence>
<dbReference type="EC" id="2.3.1.-" evidence="2"/>
<keyword evidence="2" id="KW-0012">Acyltransferase</keyword>
<dbReference type="RefSeq" id="WP_231448716.1">
    <property type="nucleotide sequence ID" value="NZ_JAJOMB010000025.1"/>
</dbReference>
<reference evidence="2" key="1">
    <citation type="submission" date="2021-11" db="EMBL/GenBank/DDBJ databases">
        <title>Streptomyces corallinus and Kineosporia corallina sp. nov., two new coral-derived marine actinobacteria.</title>
        <authorList>
            <person name="Buangrab K."/>
            <person name="Sutthacheep M."/>
            <person name="Yeemin T."/>
            <person name="Harunari E."/>
            <person name="Igarashi Y."/>
            <person name="Sripreechasak P."/>
            <person name="Kanchanasin P."/>
            <person name="Tanasupawat S."/>
            <person name="Phongsopitanun W."/>
        </authorList>
    </citation>
    <scope>NUCLEOTIDE SEQUENCE</scope>
    <source>
        <strain evidence="2">JCM 31032</strain>
    </source>
</reference>
<dbReference type="InterPro" id="IPR016181">
    <property type="entry name" value="Acyl_CoA_acyltransferase"/>
</dbReference>
<evidence type="ECO:0000313" key="3">
    <source>
        <dbReference type="Proteomes" id="UP001138997"/>
    </source>
</evidence>
<dbReference type="InterPro" id="IPR027365">
    <property type="entry name" value="GNAT_acetyltra_YdfB-like"/>
</dbReference>
<dbReference type="Gene3D" id="3.40.630.30">
    <property type="match status" value="1"/>
</dbReference>
<keyword evidence="2" id="KW-0808">Transferase</keyword>
<evidence type="ECO:0000313" key="2">
    <source>
        <dbReference type="EMBL" id="MCD5315896.1"/>
    </source>
</evidence>
<dbReference type="GO" id="GO:0016747">
    <property type="term" value="F:acyltransferase activity, transferring groups other than amino-acyl groups"/>
    <property type="evidence" value="ECO:0007669"/>
    <property type="project" value="InterPro"/>
</dbReference>
<sequence length="243" mass="25249">MASPALMDRARRAWVGLAGVPVVFPQDGGLSVGVRADSGLCPPGWVGVVVLGGAGIVTVPGEDLIGAFAGLSVAGAVDPGLLRSRLAVRQVLGPAALAYLDETEFRPMAGPVRVESLPVQDAGLAELLTSVGTEDAEESGLEDVTSDVFVVRDASRVIAAAGYGHWPGAVAHLCVLTVPEYRGRHLARAVASAATRDALQHRLLPQWRARPAASRRVAQRLGFRDLGTQLSLLPGTPGLLFTS</sequence>
<proteinExistence type="predicted"/>
<gene>
    <name evidence="2" type="ORF">LR394_33880</name>
</gene>
<dbReference type="EMBL" id="JAJOMB010000025">
    <property type="protein sequence ID" value="MCD5315896.1"/>
    <property type="molecule type" value="Genomic_DNA"/>
</dbReference>
<dbReference type="Pfam" id="PF12746">
    <property type="entry name" value="GNAT_acetyltran"/>
    <property type="match status" value="1"/>
</dbReference>
<dbReference type="InterPro" id="IPR000182">
    <property type="entry name" value="GNAT_dom"/>
</dbReference>
<accession>A0A9X1SXH4</accession>
<feature type="domain" description="N-acetyltransferase" evidence="1">
    <location>
        <begin position="103"/>
        <end position="243"/>
    </location>
</feature>
<comment type="caution">
    <text evidence="2">The sequence shown here is derived from an EMBL/GenBank/DDBJ whole genome shotgun (WGS) entry which is preliminary data.</text>
</comment>